<dbReference type="Gene3D" id="3.60.15.10">
    <property type="entry name" value="Ribonuclease Z/Hydroxyacylglutathione hydrolase-like"/>
    <property type="match status" value="1"/>
</dbReference>
<dbReference type="InterPro" id="IPR036866">
    <property type="entry name" value="RibonucZ/Hydroxyglut_hydro"/>
</dbReference>
<name>A0A7R7HVN0_9ACTN</name>
<gene>
    <name evidence="3" type="ORF">Athai_07510</name>
</gene>
<dbReference type="InterPro" id="IPR036873">
    <property type="entry name" value="Rhodanese-like_dom_sf"/>
</dbReference>
<dbReference type="Pfam" id="PF00581">
    <property type="entry name" value="Rhodanese"/>
    <property type="match status" value="1"/>
</dbReference>
<dbReference type="PROSITE" id="PS50206">
    <property type="entry name" value="RHODANESE_3"/>
    <property type="match status" value="1"/>
</dbReference>
<dbReference type="SUPFAM" id="SSF52821">
    <property type="entry name" value="Rhodanese/Cell cycle control phosphatase"/>
    <property type="match status" value="2"/>
</dbReference>
<keyword evidence="1" id="KW-0479">Metal-binding</keyword>
<protein>
    <submittedName>
        <fullName evidence="3">MBL fold metallo-hydrolase</fullName>
    </submittedName>
</protein>
<dbReference type="InterPro" id="IPR044528">
    <property type="entry name" value="POD-like_MBL-fold"/>
</dbReference>
<dbReference type="SMART" id="SM00849">
    <property type="entry name" value="Lactamase_B"/>
    <property type="match status" value="1"/>
</dbReference>
<reference evidence="3 4" key="1">
    <citation type="submission" date="2020-08" db="EMBL/GenBank/DDBJ databases">
        <title>Whole genome shotgun sequence of Actinocatenispora thailandica NBRC 105041.</title>
        <authorList>
            <person name="Komaki H."/>
            <person name="Tamura T."/>
        </authorList>
    </citation>
    <scope>NUCLEOTIDE SEQUENCE [LARGE SCALE GENOMIC DNA]</scope>
    <source>
        <strain evidence="3 4">NBRC 105041</strain>
    </source>
</reference>
<dbReference type="CDD" id="cd07724">
    <property type="entry name" value="POD-like_MBL-fold"/>
    <property type="match status" value="1"/>
</dbReference>
<dbReference type="Proteomes" id="UP000611640">
    <property type="component" value="Chromosome"/>
</dbReference>
<dbReference type="EMBL" id="AP023355">
    <property type="protein sequence ID" value="BCJ33248.1"/>
    <property type="molecule type" value="Genomic_DNA"/>
</dbReference>
<dbReference type="PANTHER" id="PTHR43084:SF1">
    <property type="entry name" value="PERSULFIDE DIOXYGENASE ETHE1, MITOCHONDRIAL"/>
    <property type="match status" value="1"/>
</dbReference>
<dbReference type="KEGG" id="atl:Athai_07510"/>
<evidence type="ECO:0000259" key="2">
    <source>
        <dbReference type="PROSITE" id="PS50206"/>
    </source>
</evidence>
<evidence type="ECO:0000256" key="1">
    <source>
        <dbReference type="ARBA" id="ARBA00022723"/>
    </source>
</evidence>
<sequence>MMEESENPGRAGVALMTAEQTGIAVEVVETSSLGDRSYLAHDGQVALVVDPQRDIDRILALAGRLGVRITHIAETHLHNDYVSGGLALSRLTGATYLVAGADEVAFDRTPVADGDQLALSPRMRLSAVGTPGHTFHHLSYVLAGPDGPIGVFTGGSLLFGTTGRTDLLGAQHAETLARHQYDSARRLSDLLPDGARIWPTHGFGSFCSASQSDATASTIGQERLANPVLRLAADEFVDSTLAGLDAYPAYYAHMGARNAAGAEPIDLTPVRRADPEELRRRIDAGEWIVDLRSRTAFLRRHLTGTLSFGLDGPMATWLGWLMPADRPLTLLGESVEQVAEAQRELTRIGVDRPAAAATGTPEQWAGGDATRLGSVPVATFADLAAARAGRVPAGLPAPDVVLDVRLGNEWRAGHLAGAVHVPLPELTGRLSDLPAGTIWVHCGSGYRAAAATGLLARAGREAVQVDDDYAHAAAAGLPIVAAEQQDDR</sequence>
<dbReference type="GO" id="GO:0046872">
    <property type="term" value="F:metal ion binding"/>
    <property type="evidence" value="ECO:0007669"/>
    <property type="project" value="UniProtKB-KW"/>
</dbReference>
<evidence type="ECO:0000313" key="4">
    <source>
        <dbReference type="Proteomes" id="UP000611640"/>
    </source>
</evidence>
<dbReference type="InterPro" id="IPR001279">
    <property type="entry name" value="Metallo-B-lactamas"/>
</dbReference>
<dbReference type="AlphaFoldDB" id="A0A7R7HVN0"/>
<proteinExistence type="predicted"/>
<keyword evidence="4" id="KW-1185">Reference proteome</keyword>
<accession>A0A7R7HVN0</accession>
<dbReference type="Gene3D" id="3.40.250.10">
    <property type="entry name" value="Rhodanese-like domain"/>
    <property type="match status" value="2"/>
</dbReference>
<dbReference type="InterPro" id="IPR001763">
    <property type="entry name" value="Rhodanese-like_dom"/>
</dbReference>
<dbReference type="PANTHER" id="PTHR43084">
    <property type="entry name" value="PERSULFIDE DIOXYGENASE ETHE1"/>
    <property type="match status" value="1"/>
</dbReference>
<feature type="domain" description="Rhodanese" evidence="2">
    <location>
        <begin position="395"/>
        <end position="481"/>
    </location>
</feature>
<organism evidence="3 4">
    <name type="scientific">Actinocatenispora thailandica</name>
    <dbReference type="NCBI Taxonomy" id="227318"/>
    <lineage>
        <taxon>Bacteria</taxon>
        <taxon>Bacillati</taxon>
        <taxon>Actinomycetota</taxon>
        <taxon>Actinomycetes</taxon>
        <taxon>Micromonosporales</taxon>
        <taxon>Micromonosporaceae</taxon>
        <taxon>Actinocatenispora</taxon>
    </lineage>
</organism>
<dbReference type="GO" id="GO:0070813">
    <property type="term" value="P:hydrogen sulfide metabolic process"/>
    <property type="evidence" value="ECO:0007669"/>
    <property type="project" value="TreeGrafter"/>
</dbReference>
<evidence type="ECO:0000313" key="3">
    <source>
        <dbReference type="EMBL" id="BCJ33248.1"/>
    </source>
</evidence>
<dbReference type="SMART" id="SM00450">
    <property type="entry name" value="RHOD"/>
    <property type="match status" value="1"/>
</dbReference>
<dbReference type="CDD" id="cd00158">
    <property type="entry name" value="RHOD"/>
    <property type="match status" value="1"/>
</dbReference>
<dbReference type="InterPro" id="IPR051682">
    <property type="entry name" value="Mito_Persulfide_Diox"/>
</dbReference>
<dbReference type="GO" id="GO:0050313">
    <property type="term" value="F:sulfur dioxygenase activity"/>
    <property type="evidence" value="ECO:0007669"/>
    <property type="project" value="InterPro"/>
</dbReference>
<dbReference type="GO" id="GO:0006749">
    <property type="term" value="P:glutathione metabolic process"/>
    <property type="evidence" value="ECO:0007669"/>
    <property type="project" value="InterPro"/>
</dbReference>
<dbReference type="SUPFAM" id="SSF56281">
    <property type="entry name" value="Metallo-hydrolase/oxidoreductase"/>
    <property type="match status" value="1"/>
</dbReference>